<dbReference type="EMBL" id="BLAL01000178">
    <property type="protein sequence ID" value="GES88456.1"/>
    <property type="molecule type" value="Genomic_DNA"/>
</dbReference>
<accession>A0A8H3LM40</accession>
<evidence type="ECO:0000313" key="2">
    <source>
        <dbReference type="Proteomes" id="UP000615446"/>
    </source>
</evidence>
<evidence type="ECO:0000313" key="1">
    <source>
        <dbReference type="EMBL" id="GES88456.1"/>
    </source>
</evidence>
<dbReference type="AlphaFoldDB" id="A0A8H3LM40"/>
<proteinExistence type="predicted"/>
<comment type="caution">
    <text evidence="1">The sequence shown here is derived from an EMBL/GenBank/DDBJ whole genome shotgun (WGS) entry which is preliminary data.</text>
</comment>
<organism evidence="1 2">
    <name type="scientific">Rhizophagus clarus</name>
    <dbReference type="NCBI Taxonomy" id="94130"/>
    <lineage>
        <taxon>Eukaryota</taxon>
        <taxon>Fungi</taxon>
        <taxon>Fungi incertae sedis</taxon>
        <taxon>Mucoromycota</taxon>
        <taxon>Glomeromycotina</taxon>
        <taxon>Glomeromycetes</taxon>
        <taxon>Glomerales</taxon>
        <taxon>Glomeraceae</taxon>
        <taxon>Rhizophagus</taxon>
    </lineage>
</organism>
<name>A0A8H3LM40_9GLOM</name>
<gene>
    <name evidence="1" type="ORF">RCL2_001540800</name>
</gene>
<dbReference type="OrthoDB" id="2415932at2759"/>
<sequence>MFNSLFSTVKVKQFIKDLEYHEEAWLNVTFTYTATVLKDQQENQKLIDQLREIAESSNGKQNWQEHVFAPESELIQDHDENELLRQSDLCSRQEKNVEGNKDIKTFTFRQIIMNQDGKANRTDGIAYISNIQNSYEISTVEGSKPCY</sequence>
<dbReference type="Proteomes" id="UP000615446">
    <property type="component" value="Unassembled WGS sequence"/>
</dbReference>
<protein>
    <submittedName>
        <fullName evidence="1">Uncharacterized protein</fullName>
    </submittedName>
</protein>
<reference evidence="1" key="1">
    <citation type="submission" date="2019-10" db="EMBL/GenBank/DDBJ databases">
        <title>Conservation and host-specific expression of non-tandemly repeated heterogenous ribosome RNA gene in arbuscular mycorrhizal fungi.</title>
        <authorList>
            <person name="Maeda T."/>
            <person name="Kobayashi Y."/>
            <person name="Nakagawa T."/>
            <person name="Ezawa T."/>
            <person name="Yamaguchi K."/>
            <person name="Bino T."/>
            <person name="Nishimoto Y."/>
            <person name="Shigenobu S."/>
            <person name="Kawaguchi M."/>
        </authorList>
    </citation>
    <scope>NUCLEOTIDE SEQUENCE</scope>
    <source>
        <strain evidence="1">HR1</strain>
    </source>
</reference>